<accession>A0A2T4YX13</accession>
<comment type="caution">
    <text evidence="2">The sequence shown here is derived from an EMBL/GenBank/DDBJ whole genome shotgun (WGS) entry which is preliminary data.</text>
</comment>
<protein>
    <submittedName>
        <fullName evidence="2">Uncharacterized protein DUF1236</fullName>
    </submittedName>
</protein>
<dbReference type="Pfam" id="PF06823">
    <property type="entry name" value="DUF1236"/>
    <property type="match status" value="1"/>
</dbReference>
<gene>
    <name evidence="2" type="ORF">C8P69_11818</name>
</gene>
<organism evidence="2 3">
    <name type="scientific">Phreatobacter oligotrophus</name>
    <dbReference type="NCBI Taxonomy" id="1122261"/>
    <lineage>
        <taxon>Bacteria</taxon>
        <taxon>Pseudomonadati</taxon>
        <taxon>Pseudomonadota</taxon>
        <taxon>Alphaproteobacteria</taxon>
        <taxon>Hyphomicrobiales</taxon>
        <taxon>Phreatobacteraceae</taxon>
        <taxon>Phreatobacter</taxon>
    </lineage>
</organism>
<evidence type="ECO:0000313" key="3">
    <source>
        <dbReference type="Proteomes" id="UP000241808"/>
    </source>
</evidence>
<dbReference type="AlphaFoldDB" id="A0A2T4YX13"/>
<reference evidence="2 3" key="1">
    <citation type="submission" date="2018-04" db="EMBL/GenBank/DDBJ databases">
        <title>Genomic Encyclopedia of Archaeal and Bacterial Type Strains, Phase II (KMG-II): from individual species to whole genera.</title>
        <authorList>
            <person name="Goeker M."/>
        </authorList>
    </citation>
    <scope>NUCLEOTIDE SEQUENCE [LARGE SCALE GENOMIC DNA]</scope>
    <source>
        <strain evidence="2 3">DSM 25521</strain>
    </source>
</reference>
<name>A0A2T4YX13_9HYPH</name>
<dbReference type="RefSeq" id="WP_108179491.1">
    <property type="nucleotide sequence ID" value="NZ_PZZL01000018.1"/>
</dbReference>
<keyword evidence="3" id="KW-1185">Reference proteome</keyword>
<dbReference type="OrthoDB" id="102964at2"/>
<evidence type="ECO:0000313" key="2">
    <source>
        <dbReference type="EMBL" id="PTM49548.1"/>
    </source>
</evidence>
<evidence type="ECO:0000256" key="1">
    <source>
        <dbReference type="SAM" id="SignalP"/>
    </source>
</evidence>
<feature type="signal peptide" evidence="1">
    <location>
        <begin position="1"/>
        <end position="20"/>
    </location>
</feature>
<dbReference type="EMBL" id="PZZL01000018">
    <property type="protein sequence ID" value="PTM49548.1"/>
    <property type="molecule type" value="Genomic_DNA"/>
</dbReference>
<dbReference type="InterPro" id="IPR009642">
    <property type="entry name" value="DUF1236"/>
</dbReference>
<sequence>MKKMLLTIAFALATSTAVYAQAGDFSGPPPADLVHDVMGHVNSTNAPRTQLPAGTAAQVGTVLPQGVALQQFPAGHRAHQHAFVRVGDTVLLVEPGTRRVIHVLR</sequence>
<proteinExistence type="predicted"/>
<dbReference type="Proteomes" id="UP000241808">
    <property type="component" value="Unassembled WGS sequence"/>
</dbReference>
<keyword evidence="1" id="KW-0732">Signal</keyword>
<feature type="chain" id="PRO_5015580156" evidence="1">
    <location>
        <begin position="21"/>
        <end position="105"/>
    </location>
</feature>